<evidence type="ECO:0000256" key="1">
    <source>
        <dbReference type="SAM" id="Phobius"/>
    </source>
</evidence>
<protein>
    <submittedName>
        <fullName evidence="2">Uncharacterized protein</fullName>
    </submittedName>
</protein>
<keyword evidence="3" id="KW-1185">Reference proteome</keyword>
<reference evidence="2" key="2">
    <citation type="submission" date="2020-09" db="EMBL/GenBank/DDBJ databases">
        <authorList>
            <person name="Sun Q."/>
            <person name="Ohkuma M."/>
        </authorList>
    </citation>
    <scope>NUCLEOTIDE SEQUENCE</scope>
    <source>
        <strain evidence="2">JCM 12580</strain>
    </source>
</reference>
<organism evidence="2 3">
    <name type="scientific">Lentibacillus kapialis</name>
    <dbReference type="NCBI Taxonomy" id="340214"/>
    <lineage>
        <taxon>Bacteria</taxon>
        <taxon>Bacillati</taxon>
        <taxon>Bacillota</taxon>
        <taxon>Bacilli</taxon>
        <taxon>Bacillales</taxon>
        <taxon>Bacillaceae</taxon>
        <taxon>Lentibacillus</taxon>
    </lineage>
</organism>
<dbReference type="EMBL" id="BMNQ01000022">
    <property type="protein sequence ID" value="GGJ96143.1"/>
    <property type="molecule type" value="Genomic_DNA"/>
</dbReference>
<reference evidence="2" key="1">
    <citation type="journal article" date="2014" name="Int. J. Syst. Evol. Microbiol.">
        <title>Complete genome sequence of Corynebacterium casei LMG S-19264T (=DSM 44701T), isolated from a smear-ripened cheese.</title>
        <authorList>
            <consortium name="US DOE Joint Genome Institute (JGI-PGF)"/>
            <person name="Walter F."/>
            <person name="Albersmeier A."/>
            <person name="Kalinowski J."/>
            <person name="Ruckert C."/>
        </authorList>
    </citation>
    <scope>NUCLEOTIDE SEQUENCE</scope>
    <source>
        <strain evidence="2">JCM 12580</strain>
    </source>
</reference>
<dbReference type="AlphaFoldDB" id="A0A917PX26"/>
<proteinExistence type="predicted"/>
<sequence length="94" mass="10480">MKSKGYSWLSELSFGIPILLIALLFIFPNTSLDPLIIAIAYAQFLGIPLAVILSIIVLFKKNERKILAMFGLLLSIILISVISFFVYLGMNFTP</sequence>
<keyword evidence="1" id="KW-1133">Transmembrane helix</keyword>
<keyword evidence="1" id="KW-0472">Membrane</keyword>
<evidence type="ECO:0000313" key="3">
    <source>
        <dbReference type="Proteomes" id="UP000658382"/>
    </source>
</evidence>
<accession>A0A917PX26</accession>
<gene>
    <name evidence="2" type="ORF">GCM10007063_18260</name>
</gene>
<evidence type="ECO:0000313" key="2">
    <source>
        <dbReference type="EMBL" id="GGJ96143.1"/>
    </source>
</evidence>
<feature type="transmembrane region" description="Helical" evidence="1">
    <location>
        <begin position="66"/>
        <end position="88"/>
    </location>
</feature>
<comment type="caution">
    <text evidence="2">The sequence shown here is derived from an EMBL/GenBank/DDBJ whole genome shotgun (WGS) entry which is preliminary data.</text>
</comment>
<dbReference type="RefSeq" id="WP_188632793.1">
    <property type="nucleotide sequence ID" value="NZ_BMNQ01000022.1"/>
</dbReference>
<dbReference type="Proteomes" id="UP000658382">
    <property type="component" value="Unassembled WGS sequence"/>
</dbReference>
<name>A0A917PX26_9BACI</name>
<feature type="transmembrane region" description="Helical" evidence="1">
    <location>
        <begin position="12"/>
        <end position="29"/>
    </location>
</feature>
<keyword evidence="1" id="KW-0812">Transmembrane</keyword>
<feature type="transmembrane region" description="Helical" evidence="1">
    <location>
        <begin position="35"/>
        <end position="59"/>
    </location>
</feature>